<dbReference type="AlphaFoldDB" id="A0A4U8Q6Z8"/>
<dbReference type="Pfam" id="PF00528">
    <property type="entry name" value="BPD_transp_1"/>
    <property type="match status" value="1"/>
</dbReference>
<dbReference type="SUPFAM" id="SSF161098">
    <property type="entry name" value="MetI-like"/>
    <property type="match status" value="1"/>
</dbReference>
<evidence type="ECO:0000256" key="4">
    <source>
        <dbReference type="ARBA" id="ARBA00022692"/>
    </source>
</evidence>
<dbReference type="Proteomes" id="UP000306509">
    <property type="component" value="Unassembled WGS sequence"/>
</dbReference>
<dbReference type="STRING" id="180332.GCA_000797495_03594"/>
<protein>
    <submittedName>
        <fullName evidence="9">Lactose transport system permease protein LacF</fullName>
    </submittedName>
</protein>
<dbReference type="Gene3D" id="1.10.3720.10">
    <property type="entry name" value="MetI-like"/>
    <property type="match status" value="1"/>
</dbReference>
<keyword evidence="5 7" id="KW-1133">Transmembrane helix</keyword>
<keyword evidence="4 7" id="KW-0812">Transmembrane</keyword>
<evidence type="ECO:0000313" key="9">
    <source>
        <dbReference type="EMBL" id="TLD00269.1"/>
    </source>
</evidence>
<evidence type="ECO:0000256" key="5">
    <source>
        <dbReference type="ARBA" id="ARBA00022989"/>
    </source>
</evidence>
<comment type="caution">
    <text evidence="9">The sequence shown here is derived from an EMBL/GenBank/DDBJ whole genome shotgun (WGS) entry which is preliminary data.</text>
</comment>
<dbReference type="InterPro" id="IPR051393">
    <property type="entry name" value="ABC_transporter_permease"/>
</dbReference>
<dbReference type="GO" id="GO:0055085">
    <property type="term" value="P:transmembrane transport"/>
    <property type="evidence" value="ECO:0007669"/>
    <property type="project" value="InterPro"/>
</dbReference>
<dbReference type="RefSeq" id="WP_027295128.1">
    <property type="nucleotide sequence ID" value="NZ_CABMJZ010000140.1"/>
</dbReference>
<name>A0A4U8Q6Z8_9FIRM</name>
<keyword evidence="6 7" id="KW-0472">Membrane</keyword>
<feature type="transmembrane region" description="Helical" evidence="7">
    <location>
        <begin position="266"/>
        <end position="290"/>
    </location>
</feature>
<dbReference type="PROSITE" id="PS50928">
    <property type="entry name" value="ABC_TM1"/>
    <property type="match status" value="1"/>
</dbReference>
<evidence type="ECO:0000256" key="6">
    <source>
        <dbReference type="ARBA" id="ARBA00023136"/>
    </source>
</evidence>
<evidence type="ECO:0000256" key="3">
    <source>
        <dbReference type="ARBA" id="ARBA00022475"/>
    </source>
</evidence>
<comment type="similarity">
    <text evidence="7">Belongs to the binding-protein-dependent transport system permease family.</text>
</comment>
<evidence type="ECO:0000256" key="7">
    <source>
        <dbReference type="RuleBase" id="RU363032"/>
    </source>
</evidence>
<feature type="transmembrane region" description="Helical" evidence="7">
    <location>
        <begin position="114"/>
        <end position="134"/>
    </location>
</feature>
<keyword evidence="10" id="KW-1185">Reference proteome</keyword>
<dbReference type="InterPro" id="IPR000515">
    <property type="entry name" value="MetI-like"/>
</dbReference>
<accession>A0A4U8Q6Z8</accession>
<dbReference type="PANTHER" id="PTHR30193:SF37">
    <property type="entry name" value="INNER MEMBRANE ABC TRANSPORTER PERMEASE PROTEIN YCJO"/>
    <property type="match status" value="1"/>
</dbReference>
<dbReference type="GO" id="GO:0005886">
    <property type="term" value="C:plasma membrane"/>
    <property type="evidence" value="ECO:0007669"/>
    <property type="project" value="UniProtKB-SubCell"/>
</dbReference>
<dbReference type="CDD" id="cd06261">
    <property type="entry name" value="TM_PBP2"/>
    <property type="match status" value="1"/>
</dbReference>
<evidence type="ECO:0000259" key="8">
    <source>
        <dbReference type="PROSITE" id="PS50928"/>
    </source>
</evidence>
<proteinExistence type="inferred from homology"/>
<feature type="transmembrane region" description="Helical" evidence="7">
    <location>
        <begin position="83"/>
        <end position="102"/>
    </location>
</feature>
<gene>
    <name evidence="9" type="primary">lacF_22</name>
    <name evidence="9" type="ORF">DSM106044_02937</name>
</gene>
<evidence type="ECO:0000256" key="1">
    <source>
        <dbReference type="ARBA" id="ARBA00004651"/>
    </source>
</evidence>
<dbReference type="OrthoDB" id="42615at2"/>
<feature type="transmembrane region" description="Helical" evidence="7">
    <location>
        <begin position="16"/>
        <end position="39"/>
    </location>
</feature>
<feature type="domain" description="ABC transmembrane type-1" evidence="8">
    <location>
        <begin position="77"/>
        <end position="287"/>
    </location>
</feature>
<dbReference type="PANTHER" id="PTHR30193">
    <property type="entry name" value="ABC TRANSPORTER PERMEASE PROTEIN"/>
    <property type="match status" value="1"/>
</dbReference>
<organism evidence="9 10">
    <name type="scientific">Robinsoniella peoriensis</name>
    <dbReference type="NCBI Taxonomy" id="180332"/>
    <lineage>
        <taxon>Bacteria</taxon>
        <taxon>Bacillati</taxon>
        <taxon>Bacillota</taxon>
        <taxon>Clostridia</taxon>
        <taxon>Lachnospirales</taxon>
        <taxon>Lachnospiraceae</taxon>
        <taxon>Robinsoniella</taxon>
    </lineage>
</organism>
<keyword evidence="2 7" id="KW-0813">Transport</keyword>
<reference evidence="9 10" key="1">
    <citation type="journal article" date="2019" name="Anaerobe">
        <title>Detection of Robinsoniella peoriensis in multiple bone samples of a trauma patient.</title>
        <authorList>
            <person name="Schrottner P."/>
            <person name="Hartwich K."/>
            <person name="Bunk B."/>
            <person name="Schober I."/>
            <person name="Helbig S."/>
            <person name="Rudolph W.W."/>
            <person name="Gunzer F."/>
        </authorList>
    </citation>
    <scope>NUCLEOTIDE SEQUENCE [LARGE SCALE GENOMIC DNA]</scope>
    <source>
        <strain evidence="9 10">DSM 106044</strain>
    </source>
</reference>
<comment type="subcellular location">
    <subcellularLocation>
        <location evidence="1 7">Cell membrane</location>
        <topology evidence="1 7">Multi-pass membrane protein</topology>
    </subcellularLocation>
</comment>
<evidence type="ECO:0000256" key="2">
    <source>
        <dbReference type="ARBA" id="ARBA00022448"/>
    </source>
</evidence>
<evidence type="ECO:0000313" key="10">
    <source>
        <dbReference type="Proteomes" id="UP000306509"/>
    </source>
</evidence>
<dbReference type="InterPro" id="IPR035906">
    <property type="entry name" value="MetI-like_sf"/>
</dbReference>
<keyword evidence="3" id="KW-1003">Cell membrane</keyword>
<feature type="transmembrane region" description="Helical" evidence="7">
    <location>
        <begin position="158"/>
        <end position="180"/>
    </location>
</feature>
<dbReference type="EMBL" id="QGQD01000057">
    <property type="protein sequence ID" value="TLD00269.1"/>
    <property type="molecule type" value="Genomic_DNA"/>
</dbReference>
<sequence>MAKPGAKGTARARNEFLWGWAFILPTMIGLIVLNIIPIIQTIYQSFFKTGDFGKGNIFVGAANYTKLFADGQVWQALLNTFKYAIVEVPFSIAIALILAVLLNRKMKGRSVYRTIFFLPMVAAPAAIAMVWRWLYNSDFGLINNLLHTKTNWISNPKIAVFAIAVIGVWSIIGYNMVLFLSGLQEVPHDYYEAAEIDGATGIKQFFHITIPLISPTIFFVLVTRVIGALQVFDLIFMVMDKSNPALEKTQSLVYLFYRYSFTEKNLGYGSTIVVLLLVVIMIITVFQMIAQKKWVHYN</sequence>